<dbReference type="EMBL" id="JADBDZ010000001">
    <property type="protein sequence ID" value="MBE1530487.1"/>
    <property type="molecule type" value="Genomic_DNA"/>
</dbReference>
<gene>
    <name evidence="2" type="ORF">H4W34_000320</name>
</gene>
<name>A0ABR9JIY4_9ACTN</name>
<proteinExistence type="predicted"/>
<keyword evidence="1" id="KW-0812">Transmembrane</keyword>
<evidence type="ECO:0000256" key="1">
    <source>
        <dbReference type="SAM" id="Phobius"/>
    </source>
</evidence>
<keyword evidence="3" id="KW-1185">Reference proteome</keyword>
<dbReference type="Proteomes" id="UP000627838">
    <property type="component" value="Unassembled WGS sequence"/>
</dbReference>
<sequence length="138" mass="14515">MARHVRRGVTLVVGALLALTGVALLVLPGPGLLLVLAGLVVLAREFPMVERYVEPVQNAAMRGAEESVSSPWRLAGSILTVLALFGAGVAWGLIDALPFSGWSTGSGLILSGFILIGLLVWSFRRVKAAKAAQDARTR</sequence>
<keyword evidence="1" id="KW-1133">Transmembrane helix</keyword>
<keyword evidence="1" id="KW-0472">Membrane</keyword>
<reference evidence="2 3" key="1">
    <citation type="submission" date="2020-10" db="EMBL/GenBank/DDBJ databases">
        <title>Sequencing the genomes of 1000 actinobacteria strains.</title>
        <authorList>
            <person name="Klenk H.-P."/>
        </authorList>
    </citation>
    <scope>NUCLEOTIDE SEQUENCE [LARGE SCALE GENOMIC DNA]</scope>
    <source>
        <strain evidence="2 3">DSM 46744</strain>
    </source>
</reference>
<comment type="caution">
    <text evidence="2">The sequence shown here is derived from an EMBL/GenBank/DDBJ whole genome shotgun (WGS) entry which is preliminary data.</text>
</comment>
<dbReference type="RefSeq" id="WP_192757488.1">
    <property type="nucleotide sequence ID" value="NZ_JADBDZ010000001.1"/>
</dbReference>
<evidence type="ECO:0000313" key="3">
    <source>
        <dbReference type="Proteomes" id="UP000627838"/>
    </source>
</evidence>
<feature type="transmembrane region" description="Helical" evidence="1">
    <location>
        <begin position="100"/>
        <end position="121"/>
    </location>
</feature>
<dbReference type="InterPro" id="IPR019099">
    <property type="entry name" value="Uncharacterised_PGPGW_TM"/>
</dbReference>
<dbReference type="Pfam" id="PF09656">
    <property type="entry name" value="PGPGW"/>
    <property type="match status" value="1"/>
</dbReference>
<organism evidence="2 3">
    <name type="scientific">Actinomadura algeriensis</name>
    <dbReference type="NCBI Taxonomy" id="1679523"/>
    <lineage>
        <taxon>Bacteria</taxon>
        <taxon>Bacillati</taxon>
        <taxon>Actinomycetota</taxon>
        <taxon>Actinomycetes</taxon>
        <taxon>Streptosporangiales</taxon>
        <taxon>Thermomonosporaceae</taxon>
        <taxon>Actinomadura</taxon>
    </lineage>
</organism>
<evidence type="ECO:0000313" key="2">
    <source>
        <dbReference type="EMBL" id="MBE1530487.1"/>
    </source>
</evidence>
<accession>A0ABR9JIY4</accession>
<protein>
    <submittedName>
        <fullName evidence="2">Na+-transporting NADH:ubiquinone oxidoreductase subunit NqrD</fullName>
    </submittedName>
</protein>
<feature type="transmembrane region" description="Helical" evidence="1">
    <location>
        <begin position="74"/>
        <end position="94"/>
    </location>
</feature>